<evidence type="ECO:0000313" key="7">
    <source>
        <dbReference type="EMBL" id="KJA10740.1"/>
    </source>
</evidence>
<dbReference type="SUPFAM" id="SSF46626">
    <property type="entry name" value="Cytochrome c"/>
    <property type="match status" value="1"/>
</dbReference>
<evidence type="ECO:0000256" key="2">
    <source>
        <dbReference type="ARBA" id="ARBA00022723"/>
    </source>
</evidence>
<dbReference type="PANTHER" id="PTHR33751">
    <property type="entry name" value="CBB3-TYPE CYTOCHROME C OXIDASE SUBUNIT FIXP"/>
    <property type="match status" value="1"/>
</dbReference>
<dbReference type="PROSITE" id="PS51007">
    <property type="entry name" value="CYTC"/>
    <property type="match status" value="1"/>
</dbReference>
<dbReference type="GO" id="GO:0009055">
    <property type="term" value="F:electron transfer activity"/>
    <property type="evidence" value="ECO:0007669"/>
    <property type="project" value="InterPro"/>
</dbReference>
<keyword evidence="8" id="KW-1185">Reference proteome</keyword>
<keyword evidence="3 4" id="KW-0408">Iron</keyword>
<name>A0A0D7K8V5_9BURK</name>
<evidence type="ECO:0000256" key="4">
    <source>
        <dbReference type="PROSITE-ProRule" id="PRU00433"/>
    </source>
</evidence>
<comment type="caution">
    <text evidence="7">The sequence shown here is derived from an EMBL/GenBank/DDBJ whole genome shotgun (WGS) entry which is preliminary data.</text>
</comment>
<feature type="domain" description="Cytochrome c" evidence="6">
    <location>
        <begin position="23"/>
        <end position="102"/>
    </location>
</feature>
<sequence length="106" mass="10769">MAPLACTLALAGLATASLAADPAELARGKQLFLTLQPACAVCHTLQAAGAQGQVGPVLDEIKPDANRVLSALRNGIGAMPSFAEKMTEKDMQAVARFVAHSTGAAP</sequence>
<dbReference type="AlphaFoldDB" id="A0A0D7K8V5"/>
<protein>
    <submittedName>
        <fullName evidence="7">Sulfide dehydrogenase</fullName>
    </submittedName>
</protein>
<reference evidence="7 8" key="1">
    <citation type="submission" date="2014-12" db="EMBL/GenBank/DDBJ databases">
        <title>Isolation of bacteria from lake water.</title>
        <authorList>
            <person name="Sheng K.-Y."/>
            <person name="Chin P.-S."/>
            <person name="Chan K.-G."/>
            <person name="Tan G.S."/>
        </authorList>
    </citation>
    <scope>NUCLEOTIDE SEQUENCE [LARGE SCALE GENOMIC DNA]</scope>
    <source>
        <strain evidence="7 8">KY4</strain>
    </source>
</reference>
<feature type="chain" id="PRO_5002320824" evidence="5">
    <location>
        <begin position="20"/>
        <end position="106"/>
    </location>
</feature>
<evidence type="ECO:0000313" key="8">
    <source>
        <dbReference type="Proteomes" id="UP000032566"/>
    </source>
</evidence>
<dbReference type="PANTHER" id="PTHR33751:SF1">
    <property type="entry name" value="CBB3-TYPE CYTOCHROME C OXIDASE SUBUNIT FIXP"/>
    <property type="match status" value="1"/>
</dbReference>
<feature type="signal peptide" evidence="5">
    <location>
        <begin position="1"/>
        <end position="19"/>
    </location>
</feature>
<organism evidence="7 8">
    <name type="scientific">Acidovorax temperans</name>
    <dbReference type="NCBI Taxonomy" id="80878"/>
    <lineage>
        <taxon>Bacteria</taxon>
        <taxon>Pseudomonadati</taxon>
        <taxon>Pseudomonadota</taxon>
        <taxon>Betaproteobacteria</taxon>
        <taxon>Burkholderiales</taxon>
        <taxon>Comamonadaceae</taxon>
        <taxon>Acidovorax</taxon>
    </lineage>
</organism>
<proteinExistence type="predicted"/>
<dbReference type="GO" id="GO:0020037">
    <property type="term" value="F:heme binding"/>
    <property type="evidence" value="ECO:0007669"/>
    <property type="project" value="InterPro"/>
</dbReference>
<dbReference type="InterPro" id="IPR050597">
    <property type="entry name" value="Cytochrome_c_Oxidase_Subunit"/>
</dbReference>
<keyword evidence="5" id="KW-0732">Signal</keyword>
<keyword evidence="1 4" id="KW-0349">Heme</keyword>
<dbReference type="InterPro" id="IPR036909">
    <property type="entry name" value="Cyt_c-like_dom_sf"/>
</dbReference>
<dbReference type="EMBL" id="JXYQ01000029">
    <property type="protein sequence ID" value="KJA10740.1"/>
    <property type="molecule type" value="Genomic_DNA"/>
</dbReference>
<dbReference type="Gene3D" id="1.10.760.10">
    <property type="entry name" value="Cytochrome c-like domain"/>
    <property type="match status" value="1"/>
</dbReference>
<evidence type="ECO:0000256" key="1">
    <source>
        <dbReference type="ARBA" id="ARBA00022617"/>
    </source>
</evidence>
<dbReference type="GO" id="GO:0046872">
    <property type="term" value="F:metal ion binding"/>
    <property type="evidence" value="ECO:0007669"/>
    <property type="project" value="UniProtKB-KW"/>
</dbReference>
<evidence type="ECO:0000259" key="6">
    <source>
        <dbReference type="PROSITE" id="PS51007"/>
    </source>
</evidence>
<keyword evidence="2 4" id="KW-0479">Metal-binding</keyword>
<evidence type="ECO:0000256" key="5">
    <source>
        <dbReference type="SAM" id="SignalP"/>
    </source>
</evidence>
<dbReference type="Proteomes" id="UP000032566">
    <property type="component" value="Unassembled WGS sequence"/>
</dbReference>
<dbReference type="STRING" id="80878.RP29_09710"/>
<dbReference type="InterPro" id="IPR009056">
    <property type="entry name" value="Cyt_c-like_dom"/>
</dbReference>
<dbReference type="Pfam" id="PF13442">
    <property type="entry name" value="Cytochrome_CBB3"/>
    <property type="match status" value="1"/>
</dbReference>
<gene>
    <name evidence="7" type="ORF">RP29_09710</name>
</gene>
<accession>A0A0D7K8V5</accession>
<evidence type="ECO:0000256" key="3">
    <source>
        <dbReference type="ARBA" id="ARBA00023004"/>
    </source>
</evidence>
<dbReference type="PATRIC" id="fig|80878.5.peg.1476"/>